<evidence type="ECO:0000313" key="3">
    <source>
        <dbReference type="Proteomes" id="UP000316079"/>
    </source>
</evidence>
<evidence type="ECO:0008006" key="4">
    <source>
        <dbReference type="Google" id="ProtNLM"/>
    </source>
</evidence>
<gene>
    <name evidence="2" type="ORF">DNTS_025674</name>
</gene>
<proteinExistence type="predicted"/>
<dbReference type="AlphaFoldDB" id="A0A553QFF0"/>
<dbReference type="Proteomes" id="UP000316079">
    <property type="component" value="Unassembled WGS sequence"/>
</dbReference>
<sequence length="130" mass="14870">MNRVASLWRRIFVVTKEHVGTDLSGNKYYFIPEQKTWTAWIRGKRKHPPSMEEQLNKETSRKQLQIKVAELVEKDKAIRAKEFEEGLVANTQVKGHASVADFGPSELKEDPVSSSNTFQPGSWMPQGNKK</sequence>
<reference evidence="2 3" key="1">
    <citation type="journal article" date="2019" name="Sci. Data">
        <title>Hybrid genome assembly and annotation of Danionella translucida.</title>
        <authorList>
            <person name="Kadobianskyi M."/>
            <person name="Schulze L."/>
            <person name="Schuelke M."/>
            <person name="Judkewitz B."/>
        </authorList>
    </citation>
    <scope>NUCLEOTIDE SEQUENCE [LARGE SCALE GENOMIC DNA]</scope>
    <source>
        <strain evidence="2 3">Bolton</strain>
    </source>
</reference>
<dbReference type="InterPro" id="IPR052618">
    <property type="entry name" value="ComplexI_NDUFA12"/>
</dbReference>
<dbReference type="PANTHER" id="PTHR32470">
    <property type="entry name" value="ADH DEHYDROGENASE [UBIQUINONE] 1 ALPHA SUBCOMPLEX ASSEMBLY FACTOR 2"/>
    <property type="match status" value="1"/>
</dbReference>
<comment type="caution">
    <text evidence="2">The sequence shown here is derived from an EMBL/GenBank/DDBJ whole genome shotgun (WGS) entry which is preliminary data.</text>
</comment>
<name>A0A553QFF0_9TELE</name>
<dbReference type="OrthoDB" id="10255576at2759"/>
<dbReference type="GO" id="GO:0032981">
    <property type="term" value="P:mitochondrial respiratory chain complex I assembly"/>
    <property type="evidence" value="ECO:0007669"/>
    <property type="project" value="TreeGrafter"/>
</dbReference>
<organism evidence="2 3">
    <name type="scientific">Danionella cerebrum</name>
    <dbReference type="NCBI Taxonomy" id="2873325"/>
    <lineage>
        <taxon>Eukaryota</taxon>
        <taxon>Metazoa</taxon>
        <taxon>Chordata</taxon>
        <taxon>Craniata</taxon>
        <taxon>Vertebrata</taxon>
        <taxon>Euteleostomi</taxon>
        <taxon>Actinopterygii</taxon>
        <taxon>Neopterygii</taxon>
        <taxon>Teleostei</taxon>
        <taxon>Ostariophysi</taxon>
        <taxon>Cypriniformes</taxon>
        <taxon>Danionidae</taxon>
        <taxon>Danioninae</taxon>
        <taxon>Danionella</taxon>
    </lineage>
</organism>
<dbReference type="GO" id="GO:0005739">
    <property type="term" value="C:mitochondrion"/>
    <property type="evidence" value="ECO:0007669"/>
    <property type="project" value="TreeGrafter"/>
</dbReference>
<dbReference type="EMBL" id="SRMA01026030">
    <property type="protein sequence ID" value="TRY88643.1"/>
    <property type="molecule type" value="Genomic_DNA"/>
</dbReference>
<accession>A0A553QFF0</accession>
<keyword evidence="3" id="KW-1185">Reference proteome</keyword>
<dbReference type="PANTHER" id="PTHR32470:SF2">
    <property type="entry name" value="NADH DEHYDROGENASE [UBIQUINONE] 1 ALPHA SUBCOMPLEX ASSEMBLY FACTOR 2"/>
    <property type="match status" value="1"/>
</dbReference>
<feature type="region of interest" description="Disordered" evidence="1">
    <location>
        <begin position="101"/>
        <end position="130"/>
    </location>
</feature>
<protein>
    <recommendedName>
        <fullName evidence="4">NADH dehydrogenase [ubiquinone] 1 alpha subcomplex assembly factor 2</fullName>
    </recommendedName>
</protein>
<dbReference type="STRING" id="623744.A0A553QFF0"/>
<evidence type="ECO:0000256" key="1">
    <source>
        <dbReference type="SAM" id="MobiDB-lite"/>
    </source>
</evidence>
<evidence type="ECO:0000313" key="2">
    <source>
        <dbReference type="EMBL" id="TRY88643.1"/>
    </source>
</evidence>